<dbReference type="PANTHER" id="PTHR38248">
    <property type="entry name" value="FUNK1 6"/>
    <property type="match status" value="1"/>
</dbReference>
<protein>
    <recommendedName>
        <fullName evidence="1">Fungal-type protein kinase domain-containing protein</fullName>
    </recommendedName>
</protein>
<evidence type="ECO:0000259" key="1">
    <source>
        <dbReference type="Pfam" id="PF17667"/>
    </source>
</evidence>
<dbReference type="EMBL" id="KZ303356">
    <property type="protein sequence ID" value="PFH44563.1"/>
    <property type="molecule type" value="Genomic_DNA"/>
</dbReference>
<accession>A0A2A9NAC1</accession>
<keyword evidence="3" id="KW-1185">Reference proteome</keyword>
<feature type="domain" description="Fungal-type protein kinase" evidence="1">
    <location>
        <begin position="93"/>
        <end position="193"/>
    </location>
</feature>
<organism evidence="2 3">
    <name type="scientific">Amanita thiersii Skay4041</name>
    <dbReference type="NCBI Taxonomy" id="703135"/>
    <lineage>
        <taxon>Eukaryota</taxon>
        <taxon>Fungi</taxon>
        <taxon>Dikarya</taxon>
        <taxon>Basidiomycota</taxon>
        <taxon>Agaricomycotina</taxon>
        <taxon>Agaricomycetes</taxon>
        <taxon>Agaricomycetidae</taxon>
        <taxon>Agaricales</taxon>
        <taxon>Pluteineae</taxon>
        <taxon>Amanitaceae</taxon>
        <taxon>Amanita</taxon>
    </lineage>
</organism>
<dbReference type="SUPFAM" id="SSF56112">
    <property type="entry name" value="Protein kinase-like (PK-like)"/>
    <property type="match status" value="1"/>
</dbReference>
<evidence type="ECO:0000313" key="3">
    <source>
        <dbReference type="Proteomes" id="UP000242287"/>
    </source>
</evidence>
<dbReference type="PANTHER" id="PTHR38248:SF2">
    <property type="entry name" value="FUNK1 11"/>
    <property type="match status" value="1"/>
</dbReference>
<name>A0A2A9NAC1_9AGAR</name>
<gene>
    <name evidence="2" type="ORF">AMATHDRAFT_11511</name>
</gene>
<proteinExistence type="predicted"/>
<dbReference type="InterPro" id="IPR011009">
    <property type="entry name" value="Kinase-like_dom_sf"/>
</dbReference>
<dbReference type="Proteomes" id="UP000242287">
    <property type="component" value="Unassembled WGS sequence"/>
</dbReference>
<dbReference type="OrthoDB" id="5584477at2759"/>
<dbReference type="InterPro" id="IPR040976">
    <property type="entry name" value="Pkinase_fungal"/>
</dbReference>
<sequence length="218" mass="24553">MQKPFAATWKGQDRTFKLMPLAVTRNYDTEDSKTASPDASYVPEDEAQIKTELFRSHSQIYTSIKKFMVPGEPDNVTVEFKCPAGTHPFKQYPHNGNVEDCGDITCPICCDPASHHCYQLNRVHSRTTPIPVMVGVPLVQFTSTKHLVSALQDAIKGHQALFECGLLHRHISPQNILLIEGEELGGLLHDLDYFEVSYIRELKRYDGKSLHGLSKIDD</sequence>
<reference evidence="2 3" key="1">
    <citation type="submission" date="2014-02" db="EMBL/GenBank/DDBJ databases">
        <title>Transposable element dynamics among asymbiotic and ectomycorrhizal Amanita fungi.</title>
        <authorList>
            <consortium name="DOE Joint Genome Institute"/>
            <person name="Hess J."/>
            <person name="Skrede I."/>
            <person name="Wolfe B."/>
            <person name="LaButti K."/>
            <person name="Ohm R.A."/>
            <person name="Grigoriev I.V."/>
            <person name="Pringle A."/>
        </authorList>
    </citation>
    <scope>NUCLEOTIDE SEQUENCE [LARGE SCALE GENOMIC DNA]</scope>
    <source>
        <strain evidence="2 3">SKay4041</strain>
    </source>
</reference>
<evidence type="ECO:0000313" key="2">
    <source>
        <dbReference type="EMBL" id="PFH44563.1"/>
    </source>
</evidence>
<dbReference type="Pfam" id="PF17667">
    <property type="entry name" value="Pkinase_fungal"/>
    <property type="match status" value="1"/>
</dbReference>
<dbReference type="AlphaFoldDB" id="A0A2A9NAC1"/>